<name>A0A0D5YT55_9FLAO</name>
<dbReference type="InterPro" id="IPR006016">
    <property type="entry name" value="UspA"/>
</dbReference>
<dbReference type="AlphaFoldDB" id="A0A0D5YT55"/>
<proteinExistence type="inferred from homology"/>
<evidence type="ECO:0000313" key="4">
    <source>
        <dbReference type="Proteomes" id="UP000032726"/>
    </source>
</evidence>
<evidence type="ECO:0000256" key="1">
    <source>
        <dbReference type="ARBA" id="ARBA00008791"/>
    </source>
</evidence>
<protein>
    <submittedName>
        <fullName evidence="3">Universal stress protein UspA</fullName>
    </submittedName>
</protein>
<gene>
    <name evidence="3" type="ORF">VC82_1855</name>
</gene>
<comment type="similarity">
    <text evidence="1">Belongs to the universal stress protein A family.</text>
</comment>
<dbReference type="Proteomes" id="UP000032726">
    <property type="component" value="Chromosome"/>
</dbReference>
<keyword evidence="4" id="KW-1185">Reference proteome</keyword>
<dbReference type="RefSeq" id="WP_045802117.1">
    <property type="nucleotide sequence ID" value="NZ_CP011071.1"/>
</dbReference>
<feature type="domain" description="UspA" evidence="2">
    <location>
        <begin position="5"/>
        <end position="130"/>
    </location>
</feature>
<dbReference type="PANTHER" id="PTHR46268:SF6">
    <property type="entry name" value="UNIVERSAL STRESS PROTEIN UP12"/>
    <property type="match status" value="1"/>
</dbReference>
<dbReference type="KEGG" id="mlt:VC82_1855"/>
<dbReference type="PANTHER" id="PTHR46268">
    <property type="entry name" value="STRESS RESPONSE PROTEIN NHAX"/>
    <property type="match status" value="1"/>
</dbReference>
<dbReference type="PRINTS" id="PR01438">
    <property type="entry name" value="UNVRSLSTRESS"/>
</dbReference>
<sequence length="263" mass="29626">MSSITKILVPFDFTEASIAALDYTLSFVGFNRPIQVQALYVSSSALKEADLKETQDSFDRVVGSLNRRTMKKPELLMVQGELIASILQTRTDQQADLIIMGTLGDKSVDEHLTNTSQLVLEADCPVMAVPFGSEIKTPKEIALVLGKEEIENPRLLGILLNIARMFNAKVHVLTIYKESIYEENAIVESNEDTLEYYLEHFYAEHTFEKNQDIEKGILDYIKEKDIDLLTILPRNHAQKTKPSEGRLTKLLTLHSSVPVLTLD</sequence>
<evidence type="ECO:0000259" key="2">
    <source>
        <dbReference type="Pfam" id="PF00582"/>
    </source>
</evidence>
<dbReference type="HOGENOM" id="CLU_049301_2_4_10"/>
<dbReference type="InterPro" id="IPR006015">
    <property type="entry name" value="Universal_stress_UspA"/>
</dbReference>
<organism evidence="3 4">
    <name type="scientific">Flagellimonas lutaonensis</name>
    <dbReference type="NCBI Taxonomy" id="516051"/>
    <lineage>
        <taxon>Bacteria</taxon>
        <taxon>Pseudomonadati</taxon>
        <taxon>Bacteroidota</taxon>
        <taxon>Flavobacteriia</taxon>
        <taxon>Flavobacteriales</taxon>
        <taxon>Flavobacteriaceae</taxon>
        <taxon>Flagellimonas</taxon>
    </lineage>
</organism>
<evidence type="ECO:0000313" key="3">
    <source>
        <dbReference type="EMBL" id="AKA35460.1"/>
    </source>
</evidence>
<dbReference type="SUPFAM" id="SSF52402">
    <property type="entry name" value="Adenine nucleotide alpha hydrolases-like"/>
    <property type="match status" value="2"/>
</dbReference>
<dbReference type="Pfam" id="PF00582">
    <property type="entry name" value="Usp"/>
    <property type="match status" value="1"/>
</dbReference>
<dbReference type="CDD" id="cd00293">
    <property type="entry name" value="USP-like"/>
    <property type="match status" value="1"/>
</dbReference>
<dbReference type="EMBL" id="CP011071">
    <property type="protein sequence ID" value="AKA35460.1"/>
    <property type="molecule type" value="Genomic_DNA"/>
</dbReference>
<dbReference type="Gene3D" id="3.40.50.12370">
    <property type="match status" value="1"/>
</dbReference>
<accession>A0A0D5YT55</accession>
<dbReference type="STRING" id="516051.VC82_1855"/>
<dbReference type="OrthoDB" id="1522603at2"/>
<reference evidence="3 4" key="1">
    <citation type="submission" date="2015-03" db="EMBL/GenBank/DDBJ databases">
        <title>Complete genome sequence of Muricauda lutaonensis CC-HSB-11T, isolated from a coastal hot spring.</title>
        <authorList>
            <person name="Kim K.M."/>
        </authorList>
    </citation>
    <scope>NUCLEOTIDE SEQUENCE [LARGE SCALE GENOMIC DNA]</scope>
    <source>
        <strain evidence="3 4">CC-HSB-11</strain>
    </source>
</reference>